<dbReference type="Proteomes" id="UP000177177">
    <property type="component" value="Unassembled WGS sequence"/>
</dbReference>
<reference evidence="2 3" key="1">
    <citation type="journal article" date="2016" name="Nat. Commun.">
        <title>Thousands of microbial genomes shed light on interconnected biogeochemical processes in an aquifer system.</title>
        <authorList>
            <person name="Anantharaman K."/>
            <person name="Brown C.T."/>
            <person name="Hug L.A."/>
            <person name="Sharon I."/>
            <person name="Castelle C.J."/>
            <person name="Probst A.J."/>
            <person name="Thomas B.C."/>
            <person name="Singh A."/>
            <person name="Wilkins M.J."/>
            <person name="Karaoz U."/>
            <person name="Brodie E.L."/>
            <person name="Williams K.H."/>
            <person name="Hubbard S.S."/>
            <person name="Banfield J.F."/>
        </authorList>
    </citation>
    <scope>NUCLEOTIDE SEQUENCE [LARGE SCALE GENOMIC DNA]</scope>
</reference>
<dbReference type="EMBL" id="MHQN01000031">
    <property type="protein sequence ID" value="OHA02777.1"/>
    <property type="molecule type" value="Genomic_DNA"/>
</dbReference>
<accession>A0A1G2KTL5</accession>
<gene>
    <name evidence="2" type="ORF">A3C92_00785</name>
</gene>
<evidence type="ECO:0000259" key="1">
    <source>
        <dbReference type="Pfam" id="PF18929"/>
    </source>
</evidence>
<evidence type="ECO:0000313" key="3">
    <source>
        <dbReference type="Proteomes" id="UP000177177"/>
    </source>
</evidence>
<organism evidence="2 3">
    <name type="scientific">Candidatus Sungbacteria bacterium RIFCSPHIGHO2_02_FULL_53_17</name>
    <dbReference type="NCBI Taxonomy" id="1802275"/>
    <lineage>
        <taxon>Bacteria</taxon>
        <taxon>Candidatus Sungiibacteriota</taxon>
    </lineage>
</organism>
<proteinExistence type="predicted"/>
<dbReference type="InterPro" id="IPR043734">
    <property type="entry name" value="DUF5678"/>
</dbReference>
<evidence type="ECO:0000313" key="2">
    <source>
        <dbReference type="EMBL" id="OHA02777.1"/>
    </source>
</evidence>
<comment type="caution">
    <text evidence="2">The sequence shown here is derived from an EMBL/GenBank/DDBJ whole genome shotgun (WGS) entry which is preliminary data.</text>
</comment>
<protein>
    <recommendedName>
        <fullName evidence="1">DUF5678 domain-containing protein</fullName>
    </recommendedName>
</protein>
<dbReference type="Pfam" id="PF18929">
    <property type="entry name" value="DUF5678"/>
    <property type="match status" value="1"/>
</dbReference>
<sequence length="69" mass="8082">MSVQFKTQKKTFKLDRYAGEWVAFAEGRVIEHHKELPLLMDALRERRLEKKASVLLVPRKDEGPYILAV</sequence>
<feature type="domain" description="DUF5678" evidence="1">
    <location>
        <begin position="14"/>
        <end position="60"/>
    </location>
</feature>
<name>A0A1G2KTL5_9BACT</name>
<dbReference type="AlphaFoldDB" id="A0A1G2KTL5"/>